<dbReference type="AlphaFoldDB" id="A0A3N4HTD5"/>
<feature type="domain" description="Aminoglycoside phosphotransferase" evidence="1">
    <location>
        <begin position="79"/>
        <end position="210"/>
    </location>
</feature>
<dbReference type="OrthoDB" id="2831558at2759"/>
<dbReference type="EMBL" id="ML119840">
    <property type="protein sequence ID" value="RPA72924.1"/>
    <property type="molecule type" value="Genomic_DNA"/>
</dbReference>
<evidence type="ECO:0000313" key="3">
    <source>
        <dbReference type="Proteomes" id="UP000275078"/>
    </source>
</evidence>
<name>A0A3N4HTD5_ASCIM</name>
<gene>
    <name evidence="2" type="ORF">BJ508DRAFT_58412</name>
</gene>
<organism evidence="2 3">
    <name type="scientific">Ascobolus immersus RN42</name>
    <dbReference type="NCBI Taxonomy" id="1160509"/>
    <lineage>
        <taxon>Eukaryota</taxon>
        <taxon>Fungi</taxon>
        <taxon>Dikarya</taxon>
        <taxon>Ascomycota</taxon>
        <taxon>Pezizomycotina</taxon>
        <taxon>Pezizomycetes</taxon>
        <taxon>Pezizales</taxon>
        <taxon>Ascobolaceae</taxon>
        <taxon>Ascobolus</taxon>
    </lineage>
</organism>
<dbReference type="InterPro" id="IPR002575">
    <property type="entry name" value="Aminoglycoside_PTrfase"/>
</dbReference>
<evidence type="ECO:0000259" key="1">
    <source>
        <dbReference type="Pfam" id="PF01636"/>
    </source>
</evidence>
<protein>
    <recommendedName>
        <fullName evidence="1">Aminoglycoside phosphotransferase domain-containing protein</fullName>
    </recommendedName>
</protein>
<dbReference type="Gene3D" id="3.30.200.20">
    <property type="entry name" value="Phosphorylase Kinase, domain 1"/>
    <property type="match status" value="1"/>
</dbReference>
<accession>A0A3N4HTD5</accession>
<evidence type="ECO:0000313" key="2">
    <source>
        <dbReference type="EMBL" id="RPA72924.1"/>
    </source>
</evidence>
<dbReference type="SUPFAM" id="SSF56112">
    <property type="entry name" value="Protein kinase-like (PK-like)"/>
    <property type="match status" value="1"/>
</dbReference>
<dbReference type="STRING" id="1160509.A0A3N4HTD5"/>
<keyword evidence="3" id="KW-1185">Reference proteome</keyword>
<dbReference type="Pfam" id="PF01636">
    <property type="entry name" value="APH"/>
    <property type="match status" value="1"/>
</dbReference>
<dbReference type="PANTHER" id="PTHR21310">
    <property type="entry name" value="AMINOGLYCOSIDE PHOSPHOTRANSFERASE-RELATED-RELATED"/>
    <property type="match status" value="1"/>
</dbReference>
<dbReference type="PANTHER" id="PTHR21310:SF13">
    <property type="entry name" value="AMINOGLYCOSIDE PHOSPHOTRANSFERASE DOMAIN-CONTAINING PROTEIN"/>
    <property type="match status" value="1"/>
</dbReference>
<dbReference type="Proteomes" id="UP000275078">
    <property type="component" value="Unassembled WGS sequence"/>
</dbReference>
<dbReference type="InterPro" id="IPR051678">
    <property type="entry name" value="AGP_Transferase"/>
</dbReference>
<sequence length="249" mass="28332">MSESDFRFPAVLVNRRISAPLTASEVIDPQNDHLRYGLGWTHSTWYSTEEFPEWTVEPDVEIIQRIAKECIGTEDEPTVSFLGGGGYNQAYLIRFGSGGGAKKELVFRAALPVYPHYKTASEVATLEFLRNHCTGLPVPRVHFYNTSSDPSENELRFEWILMERVEGVDLQPGKMWGRRYAGMDRMREVVENVASLLKQLQMIRFPAIGSLFLEADLPIAPYDGYPVWIQRLLAWSGRFALFHGQKPCS</sequence>
<dbReference type="InterPro" id="IPR011009">
    <property type="entry name" value="Kinase-like_dom_sf"/>
</dbReference>
<reference evidence="2 3" key="1">
    <citation type="journal article" date="2018" name="Nat. Ecol. Evol.">
        <title>Pezizomycetes genomes reveal the molecular basis of ectomycorrhizal truffle lifestyle.</title>
        <authorList>
            <person name="Murat C."/>
            <person name="Payen T."/>
            <person name="Noel B."/>
            <person name="Kuo A."/>
            <person name="Morin E."/>
            <person name="Chen J."/>
            <person name="Kohler A."/>
            <person name="Krizsan K."/>
            <person name="Balestrini R."/>
            <person name="Da Silva C."/>
            <person name="Montanini B."/>
            <person name="Hainaut M."/>
            <person name="Levati E."/>
            <person name="Barry K.W."/>
            <person name="Belfiori B."/>
            <person name="Cichocki N."/>
            <person name="Clum A."/>
            <person name="Dockter R.B."/>
            <person name="Fauchery L."/>
            <person name="Guy J."/>
            <person name="Iotti M."/>
            <person name="Le Tacon F."/>
            <person name="Lindquist E.A."/>
            <person name="Lipzen A."/>
            <person name="Malagnac F."/>
            <person name="Mello A."/>
            <person name="Molinier V."/>
            <person name="Miyauchi S."/>
            <person name="Poulain J."/>
            <person name="Riccioni C."/>
            <person name="Rubini A."/>
            <person name="Sitrit Y."/>
            <person name="Splivallo R."/>
            <person name="Traeger S."/>
            <person name="Wang M."/>
            <person name="Zifcakova L."/>
            <person name="Wipf D."/>
            <person name="Zambonelli A."/>
            <person name="Paolocci F."/>
            <person name="Nowrousian M."/>
            <person name="Ottonello S."/>
            <person name="Baldrian P."/>
            <person name="Spatafora J.W."/>
            <person name="Henrissat B."/>
            <person name="Nagy L.G."/>
            <person name="Aury J.M."/>
            <person name="Wincker P."/>
            <person name="Grigoriev I.V."/>
            <person name="Bonfante P."/>
            <person name="Martin F.M."/>
        </authorList>
    </citation>
    <scope>NUCLEOTIDE SEQUENCE [LARGE SCALE GENOMIC DNA]</scope>
    <source>
        <strain evidence="2 3">RN42</strain>
    </source>
</reference>
<proteinExistence type="predicted"/>